<name>A0A9E4TV76_9GAMM</name>
<dbReference type="GO" id="GO:0003677">
    <property type="term" value="F:DNA binding"/>
    <property type="evidence" value="ECO:0007669"/>
    <property type="project" value="UniProtKB-KW"/>
</dbReference>
<evidence type="ECO:0000256" key="2">
    <source>
        <dbReference type="ARBA" id="ARBA00010075"/>
    </source>
</evidence>
<dbReference type="InterPro" id="IPR002559">
    <property type="entry name" value="Transposase_11"/>
</dbReference>
<evidence type="ECO:0000313" key="10">
    <source>
        <dbReference type="Proteomes" id="UP000886674"/>
    </source>
</evidence>
<dbReference type="PANTHER" id="PTHR35604">
    <property type="entry name" value="TRANSPOSASE INSH FOR INSERTION SEQUENCE ELEMENT IS5A-RELATED"/>
    <property type="match status" value="1"/>
</dbReference>
<feature type="compositionally biased region" description="Basic and acidic residues" evidence="6">
    <location>
        <begin position="180"/>
        <end position="201"/>
    </location>
</feature>
<dbReference type="GO" id="GO:0004803">
    <property type="term" value="F:transposase activity"/>
    <property type="evidence" value="ECO:0007669"/>
    <property type="project" value="InterPro"/>
</dbReference>
<dbReference type="NCBIfam" id="NF033581">
    <property type="entry name" value="transpos_IS5_4"/>
    <property type="match status" value="1"/>
</dbReference>
<gene>
    <name evidence="9" type="ORF">JAY77_20980</name>
</gene>
<evidence type="ECO:0000256" key="1">
    <source>
        <dbReference type="ARBA" id="ARBA00003544"/>
    </source>
</evidence>
<comment type="function">
    <text evidence="1">Involved in the transposition of the insertion sequence IS5.</text>
</comment>
<reference evidence="9" key="1">
    <citation type="journal article" date="2021" name="Proc. Natl. Acad. Sci. U.S.A.">
        <title>Global biogeography of chemosynthetic symbionts reveals both localized and globally distributed symbiont groups. .</title>
        <authorList>
            <person name="Osvatic J.T."/>
            <person name="Wilkins L.G.E."/>
            <person name="Leibrecht L."/>
            <person name="Leray M."/>
            <person name="Zauner S."/>
            <person name="Polzin J."/>
            <person name="Camacho Y."/>
            <person name="Gros O."/>
            <person name="van Gils J.A."/>
            <person name="Eisen J.A."/>
            <person name="Petersen J.M."/>
            <person name="Yuen B."/>
        </authorList>
    </citation>
    <scope>NUCLEOTIDE SEQUENCE</scope>
    <source>
        <strain evidence="9">MAGclacostrist055</strain>
    </source>
</reference>
<dbReference type="Pfam" id="PF01609">
    <property type="entry name" value="DDE_Tnp_1"/>
    <property type="match status" value="1"/>
</dbReference>
<keyword evidence="5" id="KW-0233">DNA recombination</keyword>
<dbReference type="InterPro" id="IPR008490">
    <property type="entry name" value="Transposase_InsH_N"/>
</dbReference>
<dbReference type="Pfam" id="PF05598">
    <property type="entry name" value="DUF772"/>
    <property type="match status" value="1"/>
</dbReference>
<keyword evidence="4" id="KW-0238">DNA-binding</keyword>
<dbReference type="EMBL" id="JAEPCR010000131">
    <property type="protein sequence ID" value="MCG7980607.1"/>
    <property type="molecule type" value="Genomic_DNA"/>
</dbReference>
<organism evidence="9 10">
    <name type="scientific">Candidatus Thiodiazotropha taylori</name>
    <dbReference type="NCBI Taxonomy" id="2792791"/>
    <lineage>
        <taxon>Bacteria</taxon>
        <taxon>Pseudomonadati</taxon>
        <taxon>Pseudomonadota</taxon>
        <taxon>Gammaproteobacteria</taxon>
        <taxon>Chromatiales</taxon>
        <taxon>Sedimenticolaceae</taxon>
        <taxon>Candidatus Thiodiazotropha</taxon>
    </lineage>
</organism>
<comment type="caution">
    <text evidence="9">The sequence shown here is derived from an EMBL/GenBank/DDBJ whole genome shotgun (WGS) entry which is preliminary data.</text>
</comment>
<evidence type="ECO:0000259" key="8">
    <source>
        <dbReference type="Pfam" id="PF05598"/>
    </source>
</evidence>
<sequence>MRGTDSFQESLFTTVHLESFVPPNHPLRPIRILLDEALKNLNWLFDGIYADSGRESIPPERLIRAQLLQVLYSIRSERQLVEQISYNLLYRWFVGLTIDDKVWDHSVFSINRDRLLDHEVIPELFSEVVSLARKRKLLSEEHFSVDGTLIQAWASQKSYCPKGDDIDPPSSGGRNGGADFHGEKRSNETHESKSDRDARLARKGLGKEAKLSYMGHTVMENRNGLIVKAAASHATGKAEREVAVALLADIAGSQRRTVGADKNYDTARFVADCRAMNITPHVARNDNRVGGSAIDGRTSRHMGYQVSQRRRKRVEEPFGWGKTIGLIRQVKVRGLAKVNSVFMMTMIGWNLTRMRALME</sequence>
<dbReference type="PANTHER" id="PTHR35604:SF2">
    <property type="entry name" value="TRANSPOSASE INSH FOR INSERTION SEQUENCE ELEMENT IS5A-RELATED"/>
    <property type="match status" value="1"/>
</dbReference>
<evidence type="ECO:0000313" key="9">
    <source>
        <dbReference type="EMBL" id="MCG7980607.1"/>
    </source>
</evidence>
<protein>
    <submittedName>
        <fullName evidence="9">IS5 family transposase</fullName>
    </submittedName>
</protein>
<dbReference type="AlphaFoldDB" id="A0A9E4TV76"/>
<comment type="similarity">
    <text evidence="2">Belongs to the transposase 11 family.</text>
</comment>
<proteinExistence type="inferred from homology"/>
<evidence type="ECO:0000256" key="3">
    <source>
        <dbReference type="ARBA" id="ARBA00022578"/>
    </source>
</evidence>
<dbReference type="GO" id="GO:0006313">
    <property type="term" value="P:DNA transposition"/>
    <property type="evidence" value="ECO:0007669"/>
    <property type="project" value="InterPro"/>
</dbReference>
<accession>A0A9E4TV76</accession>
<evidence type="ECO:0000256" key="5">
    <source>
        <dbReference type="ARBA" id="ARBA00023172"/>
    </source>
</evidence>
<dbReference type="InterPro" id="IPR047959">
    <property type="entry name" value="Transpos_IS5"/>
</dbReference>
<feature type="region of interest" description="Disordered" evidence="6">
    <location>
        <begin position="160"/>
        <end position="201"/>
    </location>
</feature>
<feature type="domain" description="Transposase InsH N-terminal" evidence="8">
    <location>
        <begin position="16"/>
        <end position="114"/>
    </location>
</feature>
<keyword evidence="3" id="KW-0815">Transposition</keyword>
<evidence type="ECO:0000256" key="4">
    <source>
        <dbReference type="ARBA" id="ARBA00023125"/>
    </source>
</evidence>
<dbReference type="Proteomes" id="UP000886674">
    <property type="component" value="Unassembled WGS sequence"/>
</dbReference>
<evidence type="ECO:0000259" key="7">
    <source>
        <dbReference type="Pfam" id="PF01609"/>
    </source>
</evidence>
<feature type="domain" description="Transposase IS4-like" evidence="7">
    <location>
        <begin position="204"/>
        <end position="351"/>
    </location>
</feature>
<evidence type="ECO:0000256" key="6">
    <source>
        <dbReference type="SAM" id="MobiDB-lite"/>
    </source>
</evidence>